<protein>
    <recommendedName>
        <fullName evidence="10">4Fe-4S ferredoxin-type domain-containing protein</fullName>
    </recommendedName>
</protein>
<dbReference type="PROSITE" id="PS51379">
    <property type="entry name" value="4FE4S_FER_2"/>
    <property type="match status" value="1"/>
</dbReference>
<dbReference type="GO" id="GO:0005524">
    <property type="term" value="F:ATP binding"/>
    <property type="evidence" value="ECO:0007669"/>
    <property type="project" value="InterPro"/>
</dbReference>
<sequence length="964" mass="107128">MSRLFRSLLCVCCCWVSSQPALGFLPSPLSLWPRMGSKFGGQKDETPEGVTVRLQPSPLAQSGHSPSNSLPEVSPTRNEGGSFSKGAIDRFLPFENFCPGMIGPSPQAKALRKKEEQAACDPLRRPLVIEGEYGTLKANLGGRIHLDSPQAVRAPAVSPTASELNVDPGLLRNEERTGLLDRLPPGSSLIVRDANFLDPLLLTVLVEDERTKFDPEKPQAPEIRLMLIAHAPLPCESSLLKGFSRIKIEPLRLRKKDIRPQVDLWLDNLGKHLGTRSGQTMQTVKVKLARDALQALEAYNFPMNDQELRTLIETAFRNLKTETVKEATAGSKWAFEEETRAPPCNFQILRREHIWPSSWTVALARKQWSLLDIFPWLREAVDTNLWPEAFQFNVVRPVFALWIAALFLGPQDRESNGFLNIFWCWWWPLIVLTYPLIGRAWCSFCPFMTFGEWVQRVRLGWSNLTGVGGGGGKRVKGGGGVLQKWPDRLMNKYGPLFLYWFFFGILIWEEAWDLPNNGSLSAFLLLLITGGAVVCSAIFEDRLWCRHLCPIGGMNGMFSTLSILEIRSAEGICKAECADYTCQKGVPVERAEEHKEARRRLFKDREFEAEGQQGVGGEKEEEEETLKLSFSFSRGSLVDENNPPTVLTPPEPTDSISFNDFLIDPTGSKAAAFGVSGLRGCPVHLHPNRIQDNTQCVLCTQCLQACEKGSAELHLRPPGFDLTQPDSPGRGRDAALAFLLLGNVLMRREGVMGKLMSLPSAWVEGVTLEHGLLTCVLLLMPIVSVFVIDRLAAALFTLTSGGQLVEPGKVRLQKASVEHAWEKLTDVPLPVLRRQDETERHSFIYMARAWIPFAWGANLAHYFPDFAEEGLQVLHAFARMIPQEWGNLQSSLLSILPGVSLEPHVTVFVQVASLLVGTLGGALVSQVVGRSRKYSHASVHAAMIVAGAVALSVELFDFRDLFVQ</sequence>
<dbReference type="PANTHER" id="PTHR30224:SF4">
    <property type="entry name" value="ELECTRON TRANSPORT PROTEIN YCCM-RELATED"/>
    <property type="match status" value="1"/>
</dbReference>
<dbReference type="AlphaFoldDB" id="A0A0G4GFL9"/>
<keyword evidence="6" id="KW-0732">Signal</keyword>
<dbReference type="InterPro" id="IPR002078">
    <property type="entry name" value="Sigma_54_int"/>
</dbReference>
<proteinExistence type="predicted"/>
<evidence type="ECO:0000256" key="4">
    <source>
        <dbReference type="SAM" id="MobiDB-lite"/>
    </source>
</evidence>
<keyword evidence="3 5" id="KW-0472">Membrane</keyword>
<feature type="domain" description="4Fe-4S ferredoxin-type" evidence="8">
    <location>
        <begin position="686"/>
        <end position="716"/>
    </location>
</feature>
<dbReference type="Gene3D" id="1.10.8.60">
    <property type="match status" value="1"/>
</dbReference>
<dbReference type="InterPro" id="IPR017896">
    <property type="entry name" value="4Fe4S_Fe-S-bd"/>
</dbReference>
<comment type="subcellular location">
    <subcellularLocation>
        <location evidence="1">Cell membrane</location>
    </subcellularLocation>
</comment>
<feature type="transmembrane region" description="Helical" evidence="5">
    <location>
        <begin position="937"/>
        <end position="956"/>
    </location>
</feature>
<organism evidence="9">
    <name type="scientific">Chromera velia CCMP2878</name>
    <dbReference type="NCBI Taxonomy" id="1169474"/>
    <lineage>
        <taxon>Eukaryota</taxon>
        <taxon>Sar</taxon>
        <taxon>Alveolata</taxon>
        <taxon>Colpodellida</taxon>
        <taxon>Chromeraceae</taxon>
        <taxon>Chromera</taxon>
    </lineage>
</organism>
<feature type="signal peptide" evidence="6">
    <location>
        <begin position="1"/>
        <end position="23"/>
    </location>
</feature>
<dbReference type="PROSITE" id="PS50045">
    <property type="entry name" value="SIGMA54_INTERACT_4"/>
    <property type="match status" value="1"/>
</dbReference>
<feature type="transmembrane region" description="Helical" evidence="5">
    <location>
        <begin position="493"/>
        <end position="508"/>
    </location>
</feature>
<evidence type="ECO:0000256" key="1">
    <source>
        <dbReference type="ARBA" id="ARBA00004236"/>
    </source>
</evidence>
<feature type="chain" id="PRO_5005189921" description="4Fe-4S ferredoxin-type domain-containing protein" evidence="6">
    <location>
        <begin position="24"/>
        <end position="964"/>
    </location>
</feature>
<feature type="domain" description="Sigma-54 factor interaction" evidence="7">
    <location>
        <begin position="101"/>
        <end position="317"/>
    </location>
</feature>
<feature type="region of interest" description="Disordered" evidence="4">
    <location>
        <begin position="56"/>
        <end position="82"/>
    </location>
</feature>
<evidence type="ECO:0000256" key="6">
    <source>
        <dbReference type="SAM" id="SignalP"/>
    </source>
</evidence>
<evidence type="ECO:0000313" key="9">
    <source>
        <dbReference type="EMBL" id="CEM28305.1"/>
    </source>
</evidence>
<feature type="transmembrane region" description="Helical" evidence="5">
    <location>
        <begin position="520"/>
        <end position="539"/>
    </location>
</feature>
<gene>
    <name evidence="9" type="ORF">Cvel_21673</name>
</gene>
<evidence type="ECO:0000259" key="7">
    <source>
        <dbReference type="PROSITE" id="PS50045"/>
    </source>
</evidence>
<evidence type="ECO:0000256" key="3">
    <source>
        <dbReference type="ARBA" id="ARBA00023136"/>
    </source>
</evidence>
<reference evidence="9" key="1">
    <citation type="submission" date="2014-11" db="EMBL/GenBank/DDBJ databases">
        <authorList>
            <person name="Otto D Thomas"/>
            <person name="Naeem Raeece"/>
        </authorList>
    </citation>
    <scope>NUCLEOTIDE SEQUENCE</scope>
</reference>
<evidence type="ECO:0000259" key="8">
    <source>
        <dbReference type="PROSITE" id="PS51379"/>
    </source>
</evidence>
<dbReference type="InterPro" id="IPR052378">
    <property type="entry name" value="NosR_regulator"/>
</dbReference>
<feature type="compositionally biased region" description="Polar residues" evidence="4">
    <location>
        <begin position="58"/>
        <end position="81"/>
    </location>
</feature>
<feature type="transmembrane region" description="Helical" evidence="5">
    <location>
        <begin position="907"/>
        <end position="925"/>
    </location>
</feature>
<evidence type="ECO:0000256" key="5">
    <source>
        <dbReference type="SAM" id="Phobius"/>
    </source>
</evidence>
<keyword evidence="5" id="KW-1133">Transmembrane helix</keyword>
<dbReference type="VEuPathDB" id="CryptoDB:Cvel_21673"/>
<keyword evidence="2" id="KW-1003">Cell membrane</keyword>
<name>A0A0G4GFL9_9ALVE</name>
<dbReference type="PANTHER" id="PTHR30224">
    <property type="entry name" value="ELECTRON TRANSPORT PROTEIN"/>
    <property type="match status" value="1"/>
</dbReference>
<dbReference type="Pfam" id="PF12801">
    <property type="entry name" value="Fer4_5"/>
    <property type="match status" value="2"/>
</dbReference>
<feature type="transmembrane region" description="Helical" evidence="5">
    <location>
        <begin position="770"/>
        <end position="788"/>
    </location>
</feature>
<dbReference type="GO" id="GO:0005886">
    <property type="term" value="C:plasma membrane"/>
    <property type="evidence" value="ECO:0007669"/>
    <property type="project" value="UniProtKB-SubCell"/>
</dbReference>
<dbReference type="GO" id="GO:0006355">
    <property type="term" value="P:regulation of DNA-templated transcription"/>
    <property type="evidence" value="ECO:0007669"/>
    <property type="project" value="InterPro"/>
</dbReference>
<accession>A0A0G4GFL9</accession>
<keyword evidence="5" id="KW-0812">Transmembrane</keyword>
<feature type="transmembrane region" description="Helical" evidence="5">
    <location>
        <begin position="417"/>
        <end position="437"/>
    </location>
</feature>
<dbReference type="EMBL" id="CDMZ01001163">
    <property type="protein sequence ID" value="CEM28305.1"/>
    <property type="molecule type" value="Genomic_DNA"/>
</dbReference>
<evidence type="ECO:0008006" key="10">
    <source>
        <dbReference type="Google" id="ProtNLM"/>
    </source>
</evidence>
<evidence type="ECO:0000256" key="2">
    <source>
        <dbReference type="ARBA" id="ARBA00022475"/>
    </source>
</evidence>